<reference evidence="1" key="1">
    <citation type="submission" date="2019-10" db="EMBL/GenBank/DDBJ databases">
        <authorList>
            <person name="Soares A.E.R."/>
            <person name="Aleixo A."/>
            <person name="Schneider P."/>
            <person name="Miyaki C.Y."/>
            <person name="Schneider M.P."/>
            <person name="Mello C."/>
            <person name="Vasconcelos A.T.R."/>
        </authorList>
    </citation>
    <scope>NUCLEOTIDE SEQUENCE</scope>
    <source>
        <tissue evidence="1">Muscle</tissue>
    </source>
</reference>
<sequence length="77" mass="9105">MLMLSYSKSNNNWDSLVKREKAGERIEIKIYKIMKDLVFDLKESLKPHKKYVFYCQSCGDIVVKHRYGFVANLNVTE</sequence>
<gene>
    <name evidence="1" type="ORF">WISP_101964</name>
</gene>
<protein>
    <submittedName>
        <fullName evidence="1">Uncharacterized protein</fullName>
    </submittedName>
</protein>
<keyword evidence="2" id="KW-1185">Reference proteome</keyword>
<name>A0ABQ9D3P9_9PASS</name>
<organism evidence="1 2">
    <name type="scientific">Willisornis vidua</name>
    <name type="common">Xingu scale-backed antbird</name>
    <dbReference type="NCBI Taxonomy" id="1566151"/>
    <lineage>
        <taxon>Eukaryota</taxon>
        <taxon>Metazoa</taxon>
        <taxon>Chordata</taxon>
        <taxon>Craniata</taxon>
        <taxon>Vertebrata</taxon>
        <taxon>Euteleostomi</taxon>
        <taxon>Archelosauria</taxon>
        <taxon>Archosauria</taxon>
        <taxon>Dinosauria</taxon>
        <taxon>Saurischia</taxon>
        <taxon>Theropoda</taxon>
        <taxon>Coelurosauria</taxon>
        <taxon>Aves</taxon>
        <taxon>Neognathae</taxon>
        <taxon>Neoaves</taxon>
        <taxon>Telluraves</taxon>
        <taxon>Australaves</taxon>
        <taxon>Passeriformes</taxon>
        <taxon>Thamnophilidae</taxon>
        <taxon>Willisornis</taxon>
    </lineage>
</organism>
<comment type="caution">
    <text evidence="1">The sequence shown here is derived from an EMBL/GenBank/DDBJ whole genome shotgun (WGS) entry which is preliminary data.</text>
</comment>
<dbReference type="Proteomes" id="UP001145742">
    <property type="component" value="Unassembled WGS sequence"/>
</dbReference>
<proteinExistence type="predicted"/>
<evidence type="ECO:0000313" key="1">
    <source>
        <dbReference type="EMBL" id="KAJ7411632.1"/>
    </source>
</evidence>
<dbReference type="EMBL" id="WHWB01034304">
    <property type="protein sequence ID" value="KAJ7411632.1"/>
    <property type="molecule type" value="Genomic_DNA"/>
</dbReference>
<evidence type="ECO:0000313" key="2">
    <source>
        <dbReference type="Proteomes" id="UP001145742"/>
    </source>
</evidence>
<accession>A0ABQ9D3P9</accession>